<evidence type="ECO:0000256" key="4">
    <source>
        <dbReference type="ARBA" id="ARBA00022989"/>
    </source>
</evidence>
<dbReference type="PANTHER" id="PTHR23501:SF191">
    <property type="entry name" value="VACUOLAR BASIC AMINO ACID TRANSPORTER 4"/>
    <property type="match status" value="1"/>
</dbReference>
<feature type="transmembrane region" description="Helical" evidence="6">
    <location>
        <begin position="430"/>
        <end position="451"/>
    </location>
</feature>
<dbReference type="PANTHER" id="PTHR23501">
    <property type="entry name" value="MAJOR FACILITATOR SUPERFAMILY"/>
    <property type="match status" value="1"/>
</dbReference>
<keyword evidence="3 6" id="KW-0812">Transmembrane</keyword>
<dbReference type="EMBL" id="WOEY01000176">
    <property type="protein sequence ID" value="NPT47787.1"/>
    <property type="molecule type" value="Genomic_DNA"/>
</dbReference>
<protein>
    <submittedName>
        <fullName evidence="8">MFS transporter</fullName>
    </submittedName>
</protein>
<evidence type="ECO:0000259" key="7">
    <source>
        <dbReference type="PROSITE" id="PS50850"/>
    </source>
</evidence>
<evidence type="ECO:0000313" key="8">
    <source>
        <dbReference type="EMBL" id="NPT47787.1"/>
    </source>
</evidence>
<keyword evidence="4 6" id="KW-1133">Transmembrane helix</keyword>
<feature type="domain" description="Major facilitator superfamily (MFS) profile" evidence="7">
    <location>
        <begin position="18"/>
        <end position="457"/>
    </location>
</feature>
<feature type="transmembrane region" description="Helical" evidence="6">
    <location>
        <begin position="278"/>
        <end position="300"/>
    </location>
</feature>
<sequence length="461" mass="48817">MDAPLPETQRSSHFGFRFVTPLALGSTLNPINSTMISTALAPIAVAFSASVVQTGWLIAGLYLTSAIAQPTMGRLADLFGPRRVYLISLALVAIAGIVGALAPSLAVLVLSRVLLGVGTSGAYPSAMRIFRSQGDRHGMAPPRVAMGALSFAGIATTAFGPLLGGLLTGSFGWHAIFTINIPLSFLTACLVLLWVPKDDSRTASFSRLVQEVDLPGVALFSVALILLMTFLMNLDHPLWWTLPASAAFWIGFVIHSLKRSQPFVDVRMLAKNLPLTITYLRIMLFLMISYCVLYGFAQWLESSAHYSASAAGLMTLPMSILAGICSLLAARTKGLKSPFVISAVGGLIGCACLNFIHGDSPIWFVAAAAMFFGIPMGMTSTATQTAIYVQAPAAKIGTAAGLQRTFAYVGAIFAASLLGIVFGHKPSDSGIHALAIVMGCVSAFLLIFTFFDWTLPKGSLE</sequence>
<dbReference type="SUPFAM" id="SSF103473">
    <property type="entry name" value="MFS general substrate transporter"/>
    <property type="match status" value="1"/>
</dbReference>
<feature type="transmembrane region" description="Helical" evidence="6">
    <location>
        <begin position="362"/>
        <end position="384"/>
    </location>
</feature>
<gene>
    <name evidence="8" type="ORF">GNZ12_42150</name>
</gene>
<feature type="transmembrane region" description="Helical" evidence="6">
    <location>
        <begin position="147"/>
        <end position="167"/>
    </location>
</feature>
<evidence type="ECO:0000313" key="9">
    <source>
        <dbReference type="Proteomes" id="UP000652198"/>
    </source>
</evidence>
<accession>A0ABX2C7A6</accession>
<dbReference type="InterPro" id="IPR011701">
    <property type="entry name" value="MFS"/>
</dbReference>
<dbReference type="Gene3D" id="1.20.1720.10">
    <property type="entry name" value="Multidrug resistance protein D"/>
    <property type="match status" value="1"/>
</dbReference>
<dbReference type="InterPro" id="IPR020846">
    <property type="entry name" value="MFS_dom"/>
</dbReference>
<keyword evidence="2" id="KW-0813">Transport</keyword>
<proteinExistence type="predicted"/>
<dbReference type="Gene3D" id="1.20.1250.20">
    <property type="entry name" value="MFS general substrate transporter like domains"/>
    <property type="match status" value="1"/>
</dbReference>
<comment type="caution">
    <text evidence="8">The sequence shown here is derived from an EMBL/GenBank/DDBJ whole genome shotgun (WGS) entry which is preliminary data.</text>
</comment>
<feature type="transmembrane region" description="Helical" evidence="6">
    <location>
        <begin position="173"/>
        <end position="194"/>
    </location>
</feature>
<dbReference type="PROSITE" id="PS50850">
    <property type="entry name" value="MFS"/>
    <property type="match status" value="1"/>
</dbReference>
<comment type="subcellular location">
    <subcellularLocation>
        <location evidence="1">Endomembrane system</location>
        <topology evidence="1">Multi-pass membrane protein</topology>
    </subcellularLocation>
</comment>
<feature type="transmembrane region" description="Helical" evidence="6">
    <location>
        <begin position="84"/>
        <end position="102"/>
    </location>
</feature>
<evidence type="ECO:0000256" key="6">
    <source>
        <dbReference type="SAM" id="Phobius"/>
    </source>
</evidence>
<feature type="transmembrane region" description="Helical" evidence="6">
    <location>
        <begin position="39"/>
        <end position="63"/>
    </location>
</feature>
<dbReference type="Proteomes" id="UP000652198">
    <property type="component" value="Unassembled WGS sequence"/>
</dbReference>
<feature type="transmembrane region" description="Helical" evidence="6">
    <location>
        <begin position="108"/>
        <end position="126"/>
    </location>
</feature>
<evidence type="ECO:0000256" key="5">
    <source>
        <dbReference type="ARBA" id="ARBA00023136"/>
    </source>
</evidence>
<keyword evidence="5 6" id="KW-0472">Membrane</keyword>
<evidence type="ECO:0000256" key="1">
    <source>
        <dbReference type="ARBA" id="ARBA00004127"/>
    </source>
</evidence>
<feature type="transmembrane region" description="Helical" evidence="6">
    <location>
        <begin position="306"/>
        <end position="330"/>
    </location>
</feature>
<feature type="transmembrane region" description="Helical" evidence="6">
    <location>
        <begin position="214"/>
        <end position="232"/>
    </location>
</feature>
<name>A0ABX2C7A6_9BURK</name>
<feature type="transmembrane region" description="Helical" evidence="6">
    <location>
        <begin position="337"/>
        <end position="356"/>
    </location>
</feature>
<reference evidence="8 9" key="1">
    <citation type="submission" date="2019-11" db="EMBL/GenBank/DDBJ databases">
        <title>Metabolism of dissolved organic matter in forest soils.</title>
        <authorList>
            <person name="Cyle K.T."/>
            <person name="Wilhelm R.C."/>
            <person name="Martinez C.E."/>
        </authorList>
    </citation>
    <scope>NUCLEOTIDE SEQUENCE [LARGE SCALE GENOMIC DNA]</scope>
    <source>
        <strain evidence="8 9">1N</strain>
    </source>
</reference>
<organism evidence="8 9">
    <name type="scientific">Paraburkholderia solitsugae</name>
    <dbReference type="NCBI Taxonomy" id="2675748"/>
    <lineage>
        <taxon>Bacteria</taxon>
        <taxon>Pseudomonadati</taxon>
        <taxon>Pseudomonadota</taxon>
        <taxon>Betaproteobacteria</taxon>
        <taxon>Burkholderiales</taxon>
        <taxon>Burkholderiaceae</taxon>
        <taxon>Paraburkholderia</taxon>
    </lineage>
</organism>
<keyword evidence="9" id="KW-1185">Reference proteome</keyword>
<feature type="transmembrane region" description="Helical" evidence="6">
    <location>
        <begin position="405"/>
        <end position="424"/>
    </location>
</feature>
<dbReference type="Pfam" id="PF07690">
    <property type="entry name" value="MFS_1"/>
    <property type="match status" value="1"/>
</dbReference>
<dbReference type="InterPro" id="IPR036259">
    <property type="entry name" value="MFS_trans_sf"/>
</dbReference>
<evidence type="ECO:0000256" key="2">
    <source>
        <dbReference type="ARBA" id="ARBA00022448"/>
    </source>
</evidence>
<feature type="transmembrane region" description="Helical" evidence="6">
    <location>
        <begin position="238"/>
        <end position="257"/>
    </location>
</feature>
<evidence type="ECO:0000256" key="3">
    <source>
        <dbReference type="ARBA" id="ARBA00022692"/>
    </source>
</evidence>